<evidence type="ECO:0000256" key="4">
    <source>
        <dbReference type="PROSITE-ProRule" id="PRU00192"/>
    </source>
</evidence>
<dbReference type="Gene3D" id="1.10.8.270">
    <property type="entry name" value="putative rabgap domain of human tbc1 domain family member 14 like domains"/>
    <property type="match status" value="1"/>
</dbReference>
<keyword evidence="2 4" id="KW-0728">SH3 domain</keyword>
<name>A0A1D1UMC5_RAMVA</name>
<dbReference type="InterPro" id="IPR037213">
    <property type="entry name" value="Run_dom_sf"/>
</dbReference>
<evidence type="ECO:0000259" key="5">
    <source>
        <dbReference type="PROSITE" id="PS50002"/>
    </source>
</evidence>
<dbReference type="Gene3D" id="1.10.10.750">
    <property type="entry name" value="Ypt/Rab-GAP domain of gyp1p, domain 1"/>
    <property type="match status" value="1"/>
</dbReference>
<dbReference type="AlphaFoldDB" id="A0A1D1UMC5"/>
<comment type="similarity">
    <text evidence="1">Belongs to the small G protein signaling modulator family.</text>
</comment>
<feature type="domain" description="RUN" evidence="7">
    <location>
        <begin position="631"/>
        <end position="794"/>
    </location>
</feature>
<dbReference type="OrthoDB" id="44736at2759"/>
<dbReference type="PANTHER" id="PTHR47219">
    <property type="entry name" value="RAB GTPASE-ACTIVATING PROTEIN 1-LIKE"/>
    <property type="match status" value="1"/>
</dbReference>
<reference evidence="8 9" key="1">
    <citation type="journal article" date="2016" name="Nat. Commun.">
        <title>Extremotolerant tardigrade genome and improved radiotolerance of human cultured cells by tardigrade-unique protein.</title>
        <authorList>
            <person name="Hashimoto T."/>
            <person name="Horikawa D.D."/>
            <person name="Saito Y."/>
            <person name="Kuwahara H."/>
            <person name="Kozuka-Hata H."/>
            <person name="Shin-I T."/>
            <person name="Minakuchi Y."/>
            <person name="Ohishi K."/>
            <person name="Motoyama A."/>
            <person name="Aizu T."/>
            <person name="Enomoto A."/>
            <person name="Kondo K."/>
            <person name="Tanaka S."/>
            <person name="Hara Y."/>
            <person name="Koshikawa S."/>
            <person name="Sagara H."/>
            <person name="Miura T."/>
            <person name="Yokobori S."/>
            <person name="Miyagawa K."/>
            <person name="Suzuki Y."/>
            <person name="Kubo T."/>
            <person name="Oyama M."/>
            <person name="Kohara Y."/>
            <person name="Fujiyama A."/>
            <person name="Arakawa K."/>
            <person name="Katayama T."/>
            <person name="Toyoda A."/>
            <person name="Kunieda T."/>
        </authorList>
    </citation>
    <scope>NUCLEOTIDE SEQUENCE [LARGE SCALE GENOMIC DNA]</scope>
    <source>
        <strain evidence="8 9">YOKOZUNA-1</strain>
    </source>
</reference>
<comment type="caution">
    <text evidence="8">The sequence shown here is derived from an EMBL/GenBank/DDBJ whole genome shotgun (WGS) entry which is preliminary data.</text>
</comment>
<protein>
    <recommendedName>
        <fullName evidence="3">RUN and TBC1 domain-containing protein 3</fullName>
    </recommendedName>
</protein>
<dbReference type="PROSITE" id="PS50086">
    <property type="entry name" value="TBC_RABGAP"/>
    <property type="match status" value="1"/>
</dbReference>
<dbReference type="SMART" id="SM00593">
    <property type="entry name" value="RUN"/>
    <property type="match status" value="1"/>
</dbReference>
<dbReference type="InterPro" id="IPR036028">
    <property type="entry name" value="SH3-like_dom_sf"/>
</dbReference>
<feature type="domain" description="Rab-GAP TBC" evidence="6">
    <location>
        <begin position="194"/>
        <end position="385"/>
    </location>
</feature>
<dbReference type="PROSITE" id="PS50002">
    <property type="entry name" value="SH3"/>
    <property type="match status" value="1"/>
</dbReference>
<evidence type="ECO:0000259" key="7">
    <source>
        <dbReference type="PROSITE" id="PS50826"/>
    </source>
</evidence>
<dbReference type="EMBL" id="BDGG01000001">
    <property type="protein sequence ID" value="GAU89700.1"/>
    <property type="molecule type" value="Genomic_DNA"/>
</dbReference>
<evidence type="ECO:0000313" key="9">
    <source>
        <dbReference type="Proteomes" id="UP000186922"/>
    </source>
</evidence>
<dbReference type="Proteomes" id="UP000186922">
    <property type="component" value="Unassembled WGS sequence"/>
</dbReference>
<evidence type="ECO:0000256" key="1">
    <source>
        <dbReference type="ARBA" id="ARBA00006296"/>
    </source>
</evidence>
<dbReference type="Pfam" id="PF02759">
    <property type="entry name" value="RUN"/>
    <property type="match status" value="1"/>
</dbReference>
<dbReference type="SUPFAM" id="SSF140741">
    <property type="entry name" value="RUN domain-like"/>
    <property type="match status" value="1"/>
</dbReference>
<dbReference type="PANTHER" id="PTHR47219:SF13">
    <property type="entry name" value="RUN AND TBC1 DOMAIN-CONTAINING PROTEIN 3"/>
    <property type="match status" value="1"/>
</dbReference>
<evidence type="ECO:0000256" key="2">
    <source>
        <dbReference type="ARBA" id="ARBA00022443"/>
    </source>
</evidence>
<dbReference type="GO" id="GO:0031267">
    <property type="term" value="F:small GTPase binding"/>
    <property type="evidence" value="ECO:0007669"/>
    <property type="project" value="TreeGrafter"/>
</dbReference>
<dbReference type="Pfam" id="PF00018">
    <property type="entry name" value="SH3_1"/>
    <property type="match status" value="1"/>
</dbReference>
<keyword evidence="9" id="KW-1185">Reference proteome</keyword>
<dbReference type="Gene3D" id="1.20.58.900">
    <property type="match status" value="1"/>
</dbReference>
<evidence type="ECO:0000259" key="6">
    <source>
        <dbReference type="PROSITE" id="PS50086"/>
    </source>
</evidence>
<evidence type="ECO:0000256" key="3">
    <source>
        <dbReference type="ARBA" id="ARBA00030864"/>
    </source>
</evidence>
<dbReference type="SMART" id="SM00164">
    <property type="entry name" value="TBC"/>
    <property type="match status" value="1"/>
</dbReference>
<dbReference type="InterPro" id="IPR004012">
    <property type="entry name" value="Run_dom"/>
</dbReference>
<dbReference type="PROSITE" id="PS50826">
    <property type="entry name" value="RUN"/>
    <property type="match status" value="1"/>
</dbReference>
<dbReference type="SMART" id="SM00326">
    <property type="entry name" value="SH3"/>
    <property type="match status" value="1"/>
</dbReference>
<evidence type="ECO:0000313" key="8">
    <source>
        <dbReference type="EMBL" id="GAU89700.1"/>
    </source>
</evidence>
<sequence length="824" mass="93816">MLQFALIQDRRSTGDFFGWIESRIGYLILRRRGKFDQFKAGDSGCSRMKNMSIRSLCGSRADFNQRYHTKDELQDVGRGIGERDLVEEDELGGEYMPVPGGPFSAMIPSLWPQKILQTISESPEGVTYNEFGFVRSATDPDREPFDDKAHQKLPWLAHLEFSVADQTKDNKMSWDKMHHKVAHTEKLRSMILDGIPHSLRAQMWMRLSGAVEKKYGSEIAYGDIVRSSIKIHRADDKIIERDILRIFPSHPCFSNRSSTGTNRLRRVLRSLVWMYPNIGYCPGYCSIVAPLLLFLEENDAFWLMTVIIETLLPPSYFAHGMLGAQADQKVLLELIEEYMPEVAAKFKKEDIDMTLVTISWFMSLFSNVLNISSLLPLWDWFFYDGSIVLLQTTLGMMKEKSEDMLQLESAVLFNYLSSLPNSIPSMAATLKMGASLSTNLTPEVIHQKRQKHLAVMMASTGSLFAPNFPFNMPNQEVSQGSTGSMFRGLLADHSVSSKQKNIRQTELLVNLREAILIICRHFQTHDLQLGKVNTVADYSPESHLRDREVYGSASRSHCRRAKAVMDFERSADDELGFRKNDVIMIVSQNDEHCWIGELNGLRGWFPARFAELLDERGKEYSPAGDDSVYESIGDLVREILGTTLLSVFEHGLKSSVILGTSIHPWAFIEEVADKEINQELQSVYARLNLCNAYKLDEDSRVLSPEELLYKAVRNVNATHDAVQASPAVKFRSFICSGLNDQVLHLWLEALCSCRSLLEKWYHEASLLRSPAWMQIKCELRILSQLCFTLSLDSEISTKKANGYPLRGSVRELLVKHHLFSWELQ</sequence>
<dbReference type="InterPro" id="IPR001452">
    <property type="entry name" value="SH3_domain"/>
</dbReference>
<organism evidence="8 9">
    <name type="scientific">Ramazzottius varieornatus</name>
    <name type="common">Water bear</name>
    <name type="synonym">Tardigrade</name>
    <dbReference type="NCBI Taxonomy" id="947166"/>
    <lineage>
        <taxon>Eukaryota</taxon>
        <taxon>Metazoa</taxon>
        <taxon>Ecdysozoa</taxon>
        <taxon>Tardigrada</taxon>
        <taxon>Eutardigrada</taxon>
        <taxon>Parachela</taxon>
        <taxon>Hypsibioidea</taxon>
        <taxon>Ramazzottiidae</taxon>
        <taxon>Ramazzottius</taxon>
    </lineage>
</organism>
<dbReference type="InterPro" id="IPR000195">
    <property type="entry name" value="Rab-GAP-TBC_dom"/>
</dbReference>
<dbReference type="Gene3D" id="1.10.472.80">
    <property type="entry name" value="Ypt/Rab-GAP domain of gyp1p, domain 3"/>
    <property type="match status" value="1"/>
</dbReference>
<dbReference type="GO" id="GO:0005096">
    <property type="term" value="F:GTPase activator activity"/>
    <property type="evidence" value="ECO:0007669"/>
    <property type="project" value="TreeGrafter"/>
</dbReference>
<dbReference type="FunFam" id="2.30.30.40:FF:000115">
    <property type="entry name" value="Small G protein signaling modulator 3 homolog"/>
    <property type="match status" value="1"/>
</dbReference>
<dbReference type="SUPFAM" id="SSF47923">
    <property type="entry name" value="Ypt/Rab-GAP domain of gyp1p"/>
    <property type="match status" value="2"/>
</dbReference>
<dbReference type="Gene3D" id="2.30.30.40">
    <property type="entry name" value="SH3 Domains"/>
    <property type="match status" value="1"/>
</dbReference>
<gene>
    <name evidence="8" type="primary">RvY_02217</name>
    <name evidence="8" type="synonym">RvY_02217.1</name>
    <name evidence="8" type="ORF">RvY_02217-1</name>
</gene>
<feature type="domain" description="SH3" evidence="5">
    <location>
        <begin position="556"/>
        <end position="615"/>
    </location>
</feature>
<dbReference type="InterPro" id="IPR035969">
    <property type="entry name" value="Rab-GAP_TBC_sf"/>
</dbReference>
<dbReference type="Pfam" id="PF00566">
    <property type="entry name" value="RabGAP-TBC"/>
    <property type="match status" value="1"/>
</dbReference>
<dbReference type="InterPro" id="IPR050302">
    <property type="entry name" value="Rab_GAP_TBC_domain"/>
</dbReference>
<proteinExistence type="inferred from homology"/>
<dbReference type="SUPFAM" id="SSF50044">
    <property type="entry name" value="SH3-domain"/>
    <property type="match status" value="1"/>
</dbReference>
<accession>A0A1D1UMC5</accession>